<proteinExistence type="predicted"/>
<reference evidence="1 2" key="1">
    <citation type="submission" date="2022-05" db="EMBL/GenBank/DDBJ databases">
        <authorList>
            <consortium name="Genoscope - CEA"/>
            <person name="William W."/>
        </authorList>
    </citation>
    <scope>NUCLEOTIDE SEQUENCE [LARGE SCALE GENOMIC DNA]</scope>
</reference>
<accession>A0ABN8QUR7</accession>
<evidence type="ECO:0000313" key="1">
    <source>
        <dbReference type="EMBL" id="CAH3169261.1"/>
    </source>
</evidence>
<organism evidence="1 2">
    <name type="scientific">Porites lobata</name>
    <dbReference type="NCBI Taxonomy" id="104759"/>
    <lineage>
        <taxon>Eukaryota</taxon>
        <taxon>Metazoa</taxon>
        <taxon>Cnidaria</taxon>
        <taxon>Anthozoa</taxon>
        <taxon>Hexacorallia</taxon>
        <taxon>Scleractinia</taxon>
        <taxon>Fungiina</taxon>
        <taxon>Poritidae</taxon>
        <taxon>Porites</taxon>
    </lineage>
</organism>
<comment type="caution">
    <text evidence="1">The sequence shown here is derived from an EMBL/GenBank/DDBJ whole genome shotgun (WGS) entry which is preliminary data.</text>
</comment>
<name>A0ABN8QUR7_9CNID</name>
<gene>
    <name evidence="1" type="ORF">PLOB_00009679</name>
</gene>
<sequence>MRTLGLGQYTLKLYRISKCDGKVENFDISTLPQYKLELPSLLTGESELNAKTKTRLLATDVMHRMMVLDDAVVLYKLMVFNAAFVTDAAAGKVKVVVSKSGTLSFLYHLGLIYDSFGITCKGSTPAQMTPELVVSNVRKVQQYFQSTVRKVKESNQLKEDASTNGPQGTVSKKTQISIELLLKGMTNLMINLEKVNPEFKYNVVFKTLLTTEVENLHAVSHFKNETFSTLQYAMDFGTKSKESLKRVSKWAAKYFTHSTSYYPVPQTGMLLGDIKFMSPLPSKTLPNREEDAMRRWVDNFRPMRQRTVRSETTKDKAGALPPTVYTKRADSITRVFLRRDQEISADLPDKTRLKARMYPCLRAYL</sequence>
<dbReference type="Proteomes" id="UP001159405">
    <property type="component" value="Unassembled WGS sequence"/>
</dbReference>
<evidence type="ECO:0000313" key="2">
    <source>
        <dbReference type="Proteomes" id="UP001159405"/>
    </source>
</evidence>
<protein>
    <submittedName>
        <fullName evidence="1">Uncharacterized protein</fullName>
    </submittedName>
</protein>
<dbReference type="EMBL" id="CALNXK010000149">
    <property type="protein sequence ID" value="CAH3169261.1"/>
    <property type="molecule type" value="Genomic_DNA"/>
</dbReference>
<keyword evidence="2" id="KW-1185">Reference proteome</keyword>